<proteinExistence type="inferred from homology"/>
<evidence type="ECO:0000259" key="9">
    <source>
        <dbReference type="PROSITE" id="PS50237"/>
    </source>
</evidence>
<feature type="domain" description="HECT" evidence="9">
    <location>
        <begin position="122"/>
        <end position="470"/>
    </location>
</feature>
<feature type="active site" description="Glycyl thioester intermediate" evidence="8">
    <location>
        <position position="438"/>
    </location>
</feature>
<dbReference type="GO" id="GO:0006511">
    <property type="term" value="P:ubiquitin-dependent protein catabolic process"/>
    <property type="evidence" value="ECO:0007669"/>
    <property type="project" value="TreeGrafter"/>
</dbReference>
<dbReference type="Gene3D" id="3.30.2160.10">
    <property type="entry name" value="Hect, E3 ligase catalytic domain"/>
    <property type="match status" value="1"/>
</dbReference>
<evidence type="ECO:0000256" key="4">
    <source>
        <dbReference type="ARBA" id="ARBA00022679"/>
    </source>
</evidence>
<dbReference type="FunFam" id="3.30.2410.10:FF:000017">
    <property type="entry name" value="E3 ubiquitin-protein ligase UPL7"/>
    <property type="match status" value="1"/>
</dbReference>
<dbReference type="GO" id="GO:0000209">
    <property type="term" value="P:protein polyubiquitination"/>
    <property type="evidence" value="ECO:0007669"/>
    <property type="project" value="InterPro"/>
</dbReference>
<dbReference type="InterPro" id="IPR035983">
    <property type="entry name" value="Hect_E3_ubiquitin_ligase"/>
</dbReference>
<evidence type="ECO:0000256" key="7">
    <source>
        <dbReference type="ARBA" id="ARBA00061247"/>
    </source>
</evidence>
<reference evidence="10" key="1">
    <citation type="submission" date="2021-01" db="EMBL/GenBank/DDBJ databases">
        <authorList>
            <person name="Corre E."/>
            <person name="Pelletier E."/>
            <person name="Niang G."/>
            <person name="Scheremetjew M."/>
            <person name="Finn R."/>
            <person name="Kale V."/>
            <person name="Holt S."/>
            <person name="Cochrane G."/>
            <person name="Meng A."/>
            <person name="Brown T."/>
            <person name="Cohen L."/>
        </authorList>
    </citation>
    <scope>NUCLEOTIDE SEQUENCE</scope>
    <source>
        <strain evidence="10">PLY429</strain>
    </source>
</reference>
<evidence type="ECO:0000256" key="6">
    <source>
        <dbReference type="ARBA" id="ARBA00057703"/>
    </source>
</evidence>
<gene>
    <name evidence="10" type="ORF">TCHU04912_LOCUS13114</name>
</gene>
<organism evidence="10">
    <name type="scientific">Tetraselmis chuii</name>
    <dbReference type="NCBI Taxonomy" id="63592"/>
    <lineage>
        <taxon>Eukaryota</taxon>
        <taxon>Viridiplantae</taxon>
        <taxon>Chlorophyta</taxon>
        <taxon>core chlorophytes</taxon>
        <taxon>Chlorodendrophyceae</taxon>
        <taxon>Chlorodendrales</taxon>
        <taxon>Chlorodendraceae</taxon>
        <taxon>Tetraselmis</taxon>
    </lineage>
</organism>
<dbReference type="AlphaFoldDB" id="A0A7S1X500"/>
<name>A0A7S1X500_9CHLO</name>
<dbReference type="Gene3D" id="3.30.2410.10">
    <property type="entry name" value="Hect, E3 ligase catalytic domain"/>
    <property type="match status" value="1"/>
</dbReference>
<dbReference type="EC" id="2.3.2.26" evidence="3"/>
<dbReference type="PANTHER" id="PTHR45700:SF2">
    <property type="entry name" value="UBIQUITIN-PROTEIN LIGASE E3C"/>
    <property type="match status" value="1"/>
</dbReference>
<keyword evidence="5 8" id="KW-0833">Ubl conjugation pathway</keyword>
<dbReference type="EMBL" id="HBGG01025317">
    <property type="protein sequence ID" value="CAD9210875.1"/>
    <property type="molecule type" value="Transcribed_RNA"/>
</dbReference>
<dbReference type="Pfam" id="PF00632">
    <property type="entry name" value="HECT"/>
    <property type="match status" value="1"/>
</dbReference>
<comment type="function">
    <text evidence="6">Probable E3 ubiquitin-protein ligase which mediates ubiquitination and subsequent proteasomal degradation of target proteins.</text>
</comment>
<evidence type="ECO:0000313" key="10">
    <source>
        <dbReference type="EMBL" id="CAD9210875.1"/>
    </source>
</evidence>
<dbReference type="GO" id="GO:0061630">
    <property type="term" value="F:ubiquitin protein ligase activity"/>
    <property type="evidence" value="ECO:0007669"/>
    <property type="project" value="UniProtKB-EC"/>
</dbReference>
<evidence type="ECO:0000256" key="5">
    <source>
        <dbReference type="ARBA" id="ARBA00022786"/>
    </source>
</evidence>
<dbReference type="PROSITE" id="PS50237">
    <property type="entry name" value="HECT"/>
    <property type="match status" value="1"/>
</dbReference>
<comment type="similarity">
    <text evidence="7">Belongs to the UPL family.</text>
</comment>
<evidence type="ECO:0000256" key="3">
    <source>
        <dbReference type="ARBA" id="ARBA00012485"/>
    </source>
</evidence>
<protein>
    <recommendedName>
        <fullName evidence="3">HECT-type E3 ubiquitin transferase</fullName>
        <ecNumber evidence="3">2.3.2.26</ecNumber>
    </recommendedName>
</protein>
<dbReference type="FunFam" id="3.30.2160.10:FF:000002">
    <property type="entry name" value="Putative Ubiquitin-protein ligase E3C"/>
    <property type="match status" value="1"/>
</dbReference>
<dbReference type="SUPFAM" id="SSF56204">
    <property type="entry name" value="Hect, E3 ligase catalytic domain"/>
    <property type="match status" value="1"/>
</dbReference>
<sequence length="470" mass="51418">MRRPFCAPSMWLAPYIAATEGEDSGCGTGQMTSLLLLPFGTRPPPPITDFSAPAVVRALVNRINTGESSYEVEEGGTSSQRVEVFRALIAADKYHNNNVPVIRLTVNRSSLLGEAYGHLAQAGPAIKARLEVTYLNAQGLQEAGLDYGGLMKDFIEDVIHDGFNPDYGLFAATREGQLHPGSQAVHMDQGPGLLEFIGMMVGKAMYEGMLVDLPLAPFFILRLQGRRPLFDDLQMLDEEIYRSLVTLKQYEGNCADLGLDFTIEEEIFGRREVVELVADGARLPVTKANRLQYVALVADWYLNGGTRGAAASAFAQGLGQVIPLSWLSLFSPKELNEVIGGGTAGELDLDDMRRHTRYSGGYSEASSPVKLFWKVLHQFSSRDRAALLKFVTSCSRAPLGGFEYMNPPFVIHKVPCPAPLMATIAGPDVDRLPSASTCYNTLKLPNFRRASTMREKLLYAIHSGAGFELS</sequence>
<evidence type="ECO:0000256" key="1">
    <source>
        <dbReference type="ARBA" id="ARBA00000885"/>
    </source>
</evidence>
<keyword evidence="4" id="KW-0808">Transferase</keyword>
<evidence type="ECO:0000256" key="2">
    <source>
        <dbReference type="ARBA" id="ARBA00004906"/>
    </source>
</evidence>
<comment type="pathway">
    <text evidence="2">Protein modification; protein ubiquitination.</text>
</comment>
<dbReference type="Gene3D" id="3.90.1750.10">
    <property type="entry name" value="Hect, E3 ligase catalytic domains"/>
    <property type="match status" value="1"/>
</dbReference>
<dbReference type="SMART" id="SM00119">
    <property type="entry name" value="HECTc"/>
    <property type="match status" value="1"/>
</dbReference>
<accession>A0A7S1X500</accession>
<comment type="catalytic activity">
    <reaction evidence="1">
        <text>S-ubiquitinyl-[E2 ubiquitin-conjugating enzyme]-L-cysteine + [acceptor protein]-L-lysine = [E2 ubiquitin-conjugating enzyme]-L-cysteine + N(6)-ubiquitinyl-[acceptor protein]-L-lysine.</text>
        <dbReference type="EC" id="2.3.2.26"/>
    </reaction>
</comment>
<dbReference type="InterPro" id="IPR044611">
    <property type="entry name" value="E3A/B/C-like"/>
</dbReference>
<dbReference type="PANTHER" id="PTHR45700">
    <property type="entry name" value="UBIQUITIN-PROTEIN LIGASE E3C"/>
    <property type="match status" value="1"/>
</dbReference>
<dbReference type="CDD" id="cd00078">
    <property type="entry name" value="HECTc"/>
    <property type="match status" value="1"/>
</dbReference>
<dbReference type="InterPro" id="IPR000569">
    <property type="entry name" value="HECT_dom"/>
</dbReference>
<evidence type="ECO:0000256" key="8">
    <source>
        <dbReference type="PROSITE-ProRule" id="PRU00104"/>
    </source>
</evidence>